<keyword evidence="7 9" id="KW-0320">Glycogen biosynthesis</keyword>
<dbReference type="RefSeq" id="WP_169198652.1">
    <property type="nucleotide sequence ID" value="NZ_WTVH02000010.1"/>
</dbReference>
<dbReference type="PROSITE" id="PS00810">
    <property type="entry name" value="ADP_GLC_PYROPHOSPH_3"/>
    <property type="match status" value="1"/>
</dbReference>
<keyword evidence="3 9" id="KW-0808">Transferase</keyword>
<accession>A0ABX1N1S8</accession>
<dbReference type="CDD" id="cd02508">
    <property type="entry name" value="ADP_Glucose_PP"/>
    <property type="match status" value="1"/>
</dbReference>
<dbReference type="Proteomes" id="UP000601990">
    <property type="component" value="Unassembled WGS sequence"/>
</dbReference>
<feature type="domain" description="Nucleotidyl transferase" evidence="10">
    <location>
        <begin position="9"/>
        <end position="276"/>
    </location>
</feature>
<dbReference type="Gene3D" id="3.90.550.10">
    <property type="entry name" value="Spore Coat Polysaccharide Biosynthesis Protein SpsA, Chain A"/>
    <property type="match status" value="1"/>
</dbReference>
<feature type="binding site" evidence="9">
    <location>
        <position position="165"/>
    </location>
    <ligand>
        <name>alpha-D-glucose 1-phosphate</name>
        <dbReference type="ChEBI" id="CHEBI:58601"/>
    </ligand>
</feature>
<reference evidence="12" key="1">
    <citation type="submission" date="2019-12" db="EMBL/GenBank/DDBJ databases">
        <title>Comparative genomics gives insights into the taxonomy of the Azoarcus-Aromatoleum group and reveals separate origins of nif in the plant-associated Azoarcus and non-plant-associated Aromatoleum sub-groups.</title>
        <authorList>
            <person name="Lafos M."/>
            <person name="Maluk M."/>
            <person name="Batista M."/>
            <person name="Junghare M."/>
            <person name="Carmona M."/>
            <person name="Faoro H."/>
            <person name="Cruz L.M."/>
            <person name="Battistoni F."/>
            <person name="De Souza E."/>
            <person name="Pedrosa F."/>
            <person name="Chen W.-M."/>
            <person name="Poole P.S."/>
            <person name="Dixon R.A."/>
            <person name="James E.K."/>
        </authorList>
    </citation>
    <scope>NUCLEOTIDE SEQUENCE</scope>
    <source>
        <strain evidence="12">U120</strain>
    </source>
</reference>
<feature type="binding site" evidence="9">
    <location>
        <position position="198"/>
    </location>
    <ligand>
        <name>alpha-D-glucose 1-phosphate</name>
        <dbReference type="ChEBI" id="CHEBI:58601"/>
    </ligand>
</feature>
<feature type="site" description="Could play a key role in the communication between the regulatory and the substrate sites" evidence="9">
    <location>
        <position position="61"/>
    </location>
</feature>
<feature type="binding site" evidence="9">
    <location>
        <begin position="180"/>
        <end position="181"/>
    </location>
    <ligand>
        <name>alpha-D-glucose 1-phosphate</name>
        <dbReference type="ChEBI" id="CHEBI:58601"/>
    </ligand>
</feature>
<comment type="caution">
    <text evidence="12">The sequence shown here is derived from an EMBL/GenBank/DDBJ whole genome shotgun (WGS) entry which is preliminary data.</text>
</comment>
<proteinExistence type="inferred from homology"/>
<keyword evidence="2 9" id="KW-0321">Glycogen metabolism</keyword>
<dbReference type="SUPFAM" id="SSF51161">
    <property type="entry name" value="Trimeric LpxA-like enzymes"/>
    <property type="match status" value="1"/>
</dbReference>
<evidence type="ECO:0000313" key="13">
    <source>
        <dbReference type="Proteomes" id="UP000601990"/>
    </source>
</evidence>
<keyword evidence="8 9" id="KW-0119">Carbohydrate metabolism</keyword>
<dbReference type="EC" id="2.7.7.27" evidence="9"/>
<keyword evidence="6 9" id="KW-0067">ATP-binding</keyword>
<dbReference type="InterPro" id="IPR011004">
    <property type="entry name" value="Trimer_LpxA-like_sf"/>
</dbReference>
<keyword evidence="4 9" id="KW-0548">Nucleotidyltransferase</keyword>
<comment type="pathway">
    <text evidence="9">Glycan biosynthesis; glycogen biosynthesis.</text>
</comment>
<comment type="similarity">
    <text evidence="1 9">Belongs to the bacterial/plant glucose-1-phosphate adenylyltransferase family.</text>
</comment>
<gene>
    <name evidence="9" type="primary">glgC</name>
    <name evidence="12" type="ORF">GO608_08540</name>
</gene>
<dbReference type="InterPro" id="IPR023049">
    <property type="entry name" value="GlgC_bac"/>
</dbReference>
<dbReference type="InterPro" id="IPR029044">
    <property type="entry name" value="Nucleotide-diphossugar_trans"/>
</dbReference>
<evidence type="ECO:0000256" key="6">
    <source>
        <dbReference type="ARBA" id="ARBA00022840"/>
    </source>
</evidence>
<dbReference type="InterPro" id="IPR005836">
    <property type="entry name" value="ADP_Glu_pyroP_CS"/>
</dbReference>
<evidence type="ECO:0000256" key="7">
    <source>
        <dbReference type="ARBA" id="ARBA00023056"/>
    </source>
</evidence>
<dbReference type="HAMAP" id="MF_00624">
    <property type="entry name" value="GlgC"/>
    <property type="match status" value="1"/>
</dbReference>
<dbReference type="Pfam" id="PF00483">
    <property type="entry name" value="NTP_transferase"/>
    <property type="match status" value="1"/>
</dbReference>
<evidence type="ECO:0000259" key="10">
    <source>
        <dbReference type="Pfam" id="PF00483"/>
    </source>
</evidence>
<dbReference type="GO" id="GO:0008878">
    <property type="term" value="F:glucose-1-phosphate adenylyltransferase activity"/>
    <property type="evidence" value="ECO:0007669"/>
    <property type="project" value="UniProtKB-EC"/>
</dbReference>
<name>A0ABX1N1S8_9RHOO</name>
<dbReference type="InterPro" id="IPR011831">
    <property type="entry name" value="ADP-Glc_PPase"/>
</dbReference>
<comment type="catalytic activity">
    <reaction evidence="9">
        <text>alpha-D-glucose 1-phosphate + ATP + H(+) = ADP-alpha-D-glucose + diphosphate</text>
        <dbReference type="Rhea" id="RHEA:12120"/>
        <dbReference type="ChEBI" id="CHEBI:15378"/>
        <dbReference type="ChEBI" id="CHEBI:30616"/>
        <dbReference type="ChEBI" id="CHEBI:33019"/>
        <dbReference type="ChEBI" id="CHEBI:57498"/>
        <dbReference type="ChEBI" id="CHEBI:58601"/>
        <dbReference type="EC" id="2.7.7.27"/>
    </reaction>
</comment>
<evidence type="ECO:0000256" key="2">
    <source>
        <dbReference type="ARBA" id="ARBA00022600"/>
    </source>
</evidence>
<keyword evidence="5 9" id="KW-0547">Nucleotide-binding</keyword>
<evidence type="ECO:0000256" key="4">
    <source>
        <dbReference type="ARBA" id="ARBA00022695"/>
    </source>
</evidence>
<evidence type="ECO:0000256" key="5">
    <source>
        <dbReference type="ARBA" id="ARBA00022741"/>
    </source>
</evidence>
<dbReference type="InterPro" id="IPR056818">
    <property type="entry name" value="GlmU/GlgC-like_hexapep"/>
</dbReference>
<evidence type="ECO:0000313" key="12">
    <source>
        <dbReference type="EMBL" id="NMF93375.1"/>
    </source>
</evidence>
<dbReference type="InterPro" id="IPR005835">
    <property type="entry name" value="NTP_transferase_dom"/>
</dbReference>
<evidence type="ECO:0000256" key="1">
    <source>
        <dbReference type="ARBA" id="ARBA00010443"/>
    </source>
</evidence>
<dbReference type="PANTHER" id="PTHR43523">
    <property type="entry name" value="GLUCOSE-1-PHOSPHATE ADENYLYLTRANSFERASE-RELATED"/>
    <property type="match status" value="1"/>
</dbReference>
<feature type="site" description="Could play a key role in the communication between the regulatory and the substrate sites" evidence="9">
    <location>
        <position position="99"/>
    </location>
</feature>
<dbReference type="SUPFAM" id="SSF53448">
    <property type="entry name" value="Nucleotide-diphospho-sugar transferases"/>
    <property type="match status" value="1"/>
</dbReference>
<sequence>MIAGKSVLAFVMAGGEGSRLHPLTAERSKPSVPFNGRHRIVDFVLSNLVNSEIYSIYLLVQYKSQSLIEHIRRSWVMSPLIPHHYVTVVPPQMQHGPEWFQGTADSVYQNLHLIELVKPDLVVVFGADHVYRMDLRQMIEFHVATQADATVAALPVPLELTSSFGIIRTDSASRIRDFREKPETAEPMPGRPGHALASMGNYVFSADLLVDALMRAHSRGGHDFGKNLLPAMAERNRVMAYDFTTNRMRGIRDYEEPAYWRDVGTIDAYYAANFDTLGEFPKFCMSNPHWPIYANPDQTEAAQVHDGHIRTASLGAGVVIRRAVIERSLLRREVVVEEGAEVVDSIIMDRSVIGKGARVRRAIIDQYNFVPPGMKIGYDLEADRQRFHISESGVVVVGKGQLKP</sequence>
<organism evidence="12 13">
    <name type="scientific">Aromatoleum buckelii</name>
    <dbReference type="NCBI Taxonomy" id="200254"/>
    <lineage>
        <taxon>Bacteria</taxon>
        <taxon>Pseudomonadati</taxon>
        <taxon>Pseudomonadota</taxon>
        <taxon>Betaproteobacteria</taxon>
        <taxon>Rhodocyclales</taxon>
        <taxon>Rhodocyclaceae</taxon>
        <taxon>Aromatoleum</taxon>
    </lineage>
</organism>
<dbReference type="PROSITE" id="PS00809">
    <property type="entry name" value="ADP_GLC_PYROPHOSPH_2"/>
    <property type="match status" value="1"/>
</dbReference>
<dbReference type="EMBL" id="WTVH01000013">
    <property type="protein sequence ID" value="NMF93375.1"/>
    <property type="molecule type" value="Genomic_DNA"/>
</dbReference>
<evidence type="ECO:0000259" key="11">
    <source>
        <dbReference type="Pfam" id="PF24894"/>
    </source>
</evidence>
<keyword evidence="13" id="KW-1185">Reference proteome</keyword>
<feature type="domain" description="Glucose-1-phosphate adenylyltransferase/Bifunctional protein GlmU-like C-terminal hexapeptide" evidence="11">
    <location>
        <begin position="303"/>
        <end position="397"/>
    </location>
</feature>
<dbReference type="Pfam" id="PF24894">
    <property type="entry name" value="Hexapep_GlmU"/>
    <property type="match status" value="1"/>
</dbReference>
<comment type="caution">
    <text evidence="9">Lacks conserved residue(s) required for the propagation of feature annotation.</text>
</comment>
<evidence type="ECO:0000256" key="9">
    <source>
        <dbReference type="HAMAP-Rule" id="MF_00624"/>
    </source>
</evidence>
<protein>
    <recommendedName>
        <fullName evidence="9">Glucose-1-phosphate adenylyltransferase</fullName>
        <ecNumber evidence="9">2.7.7.27</ecNumber>
    </recommendedName>
    <alternativeName>
        <fullName evidence="9">ADP-glucose pyrophosphorylase</fullName>
        <shortName evidence="9">ADPGlc PPase</shortName>
    </alternativeName>
    <alternativeName>
        <fullName evidence="9">ADP-glucose synthase</fullName>
    </alternativeName>
</protein>
<dbReference type="Gene3D" id="2.160.10.10">
    <property type="entry name" value="Hexapeptide repeat proteins"/>
    <property type="match status" value="1"/>
</dbReference>
<comment type="function">
    <text evidence="9">Involved in the biosynthesis of ADP-glucose, a building block required for the elongation reactions to produce glycogen. Catalyzes the reaction between ATP and alpha-D-glucose 1-phosphate (G1P) to produce pyrophosphate and ADP-Glc.</text>
</comment>
<comment type="subunit">
    <text evidence="9">Homotetramer.</text>
</comment>
<evidence type="ECO:0000256" key="3">
    <source>
        <dbReference type="ARBA" id="ARBA00022679"/>
    </source>
</evidence>
<dbReference type="CDD" id="cd04651">
    <property type="entry name" value="LbH_G1P_AT_C"/>
    <property type="match status" value="1"/>
</dbReference>
<dbReference type="PROSITE" id="PS00808">
    <property type="entry name" value="ADP_GLC_PYROPHOSPH_1"/>
    <property type="match status" value="1"/>
</dbReference>
<dbReference type="PANTHER" id="PTHR43523:SF2">
    <property type="entry name" value="GLUCOSE-1-PHOSPHATE ADENYLYLTRANSFERASE"/>
    <property type="match status" value="1"/>
</dbReference>
<evidence type="ECO:0000256" key="8">
    <source>
        <dbReference type="ARBA" id="ARBA00023277"/>
    </source>
</evidence>
<dbReference type="NCBIfam" id="NF002023">
    <property type="entry name" value="PRK00844.1"/>
    <property type="match status" value="1"/>
</dbReference>